<dbReference type="InterPro" id="IPR008921">
    <property type="entry name" value="DNA_pol3_clamp-load_cplx_C"/>
</dbReference>
<evidence type="ECO:0000256" key="5">
    <source>
        <dbReference type="ARBA" id="ARBA00022801"/>
    </source>
</evidence>
<feature type="compositionally biased region" description="Basic and acidic residues" evidence="8">
    <location>
        <begin position="200"/>
        <end position="211"/>
    </location>
</feature>
<sequence>MEGASTYNRGLQLKISSTMRQRRSGYEPSDTETDWTLEKSPHQDANMNNEKNMDSEEPELEELNLSLEKSKDNNSFNLSRRTNDPSTARRRTTESPYKPRRDTDDGEVHSSVKSLPRSVSAFSRRPDHLYSRRNVSPFQKSENRRHISPYKYAGEDHQLVKEGFFADSNRKQNQSQGNDNVHSRLGEKSNYKRRYASAPRPDRQHKFDASKERRKANKTPSQLPVRSLSRKERETPNKHGPTGGELNEMIAKAKISGSTTGDNHMFESTETIAPGDIFFSRDYAALNMQKITERKVDKKPQVLTDRNVESVKTPANFNQSGRGDLSSNTMTQTTVSTSTYISRQASNLSDASGRTTKSMRKFTANRQKSRSEAWFSCIKKGTCRTSRRESPERGRPIDEALVIAKASIVQSLRPFWADKHQPASLEGFTCHKQDALLLKDVVSSNETLPQILFKGPPGSGRRALTMALLREIYGDAICNISHDLRYFQIKETRPVQVVVPVSSSPHHIEINVQLEPNARYVIMALVKQITSEYALTPEISRVNKKADYKVVVLYNVDKAAENIQHLIKWIMDCYSDACKLILCCEDDVAILDSVKSRSKVVEVSAPVTHEIMEVLIQIARKEDFELPMNFAAKIAAKSKQNLRRAIMALEACKAHNYPFAEDQPISIGWEEVVIEIAAEILSDPNQTRLFSVRGKFQKLLVEFVHPKLILLKLVEEFIKRVDAGTRKEIYYWHAYYFYHHRITSIESLCFSFTHSLSFTMAENSGRNSGTTRVALNERILSSMSRRSVAAHPWHDLEIGPGAPTIFNCVVEIGKGSKVKYELDKASGLIKVDRILYSSVVYPHNYGFIPRTLCEDSDPMDVLILMQEPVLPSTFLRARAIGLMPMIDQGEKDDKIIAVCADDPEFRHYTDIKELPPHRLAEIRRFFEDYKKNENKSVAVEDFLPAEAAVDAIKYSMDLYASYIVESLRQ</sequence>
<keyword evidence="10" id="KW-1185">Reference proteome</keyword>
<dbReference type="Pfam" id="PF21960">
    <property type="entry name" value="RCF1-5-like_lid"/>
    <property type="match status" value="1"/>
</dbReference>
<dbReference type="Gene3D" id="3.90.80.10">
    <property type="entry name" value="Inorganic pyrophosphatase"/>
    <property type="match status" value="1"/>
</dbReference>
<dbReference type="Pfam" id="PF00719">
    <property type="entry name" value="Pyrophosphatase"/>
    <property type="match status" value="1"/>
</dbReference>
<evidence type="ECO:0000256" key="8">
    <source>
        <dbReference type="SAM" id="MobiDB-lite"/>
    </source>
</evidence>
<feature type="compositionally biased region" description="Polar residues" evidence="8">
    <location>
        <begin position="73"/>
        <end position="86"/>
    </location>
</feature>
<comment type="cofactor">
    <cofactor evidence="1">
        <name>Mg(2+)</name>
        <dbReference type="ChEBI" id="CHEBI:18420"/>
    </cofactor>
</comment>
<dbReference type="InterPro" id="IPR027417">
    <property type="entry name" value="P-loop_NTPase"/>
</dbReference>
<feature type="compositionally biased region" description="Basic and acidic residues" evidence="8">
    <location>
        <begin position="181"/>
        <end position="190"/>
    </location>
</feature>
<dbReference type="EC" id="3.6.1.1" evidence="3"/>
<dbReference type="PROSITE" id="PS00387">
    <property type="entry name" value="PPASE"/>
    <property type="match status" value="1"/>
</dbReference>
<name>A0ABS8SLK8_DATST</name>
<comment type="catalytic activity">
    <reaction evidence="7">
        <text>diphosphate + H2O = 2 phosphate + H(+)</text>
        <dbReference type="Rhea" id="RHEA:24576"/>
        <dbReference type="ChEBI" id="CHEBI:15377"/>
        <dbReference type="ChEBI" id="CHEBI:15378"/>
        <dbReference type="ChEBI" id="CHEBI:33019"/>
        <dbReference type="ChEBI" id="CHEBI:43474"/>
        <dbReference type="EC" id="3.6.1.1"/>
    </reaction>
</comment>
<dbReference type="Gene3D" id="1.10.8.60">
    <property type="match status" value="1"/>
</dbReference>
<gene>
    <name evidence="9" type="ORF">HAX54_041857</name>
</gene>
<evidence type="ECO:0000256" key="6">
    <source>
        <dbReference type="ARBA" id="ARBA00022842"/>
    </source>
</evidence>
<feature type="compositionally biased region" description="Basic and acidic residues" evidence="8">
    <location>
        <begin position="91"/>
        <end position="110"/>
    </location>
</feature>
<evidence type="ECO:0000256" key="1">
    <source>
        <dbReference type="ARBA" id="ARBA00001946"/>
    </source>
</evidence>
<feature type="region of interest" description="Disordered" evidence="8">
    <location>
        <begin position="1"/>
        <end position="154"/>
    </location>
</feature>
<feature type="compositionally biased region" description="Polar residues" evidence="8">
    <location>
        <begin position="1"/>
        <end position="19"/>
    </location>
</feature>
<dbReference type="Proteomes" id="UP000823775">
    <property type="component" value="Unassembled WGS sequence"/>
</dbReference>
<feature type="compositionally biased region" description="Polar residues" evidence="8">
    <location>
        <begin position="345"/>
        <end position="356"/>
    </location>
</feature>
<evidence type="ECO:0000256" key="3">
    <source>
        <dbReference type="ARBA" id="ARBA00012146"/>
    </source>
</evidence>
<proteinExistence type="inferred from homology"/>
<dbReference type="CDD" id="cd00412">
    <property type="entry name" value="pyrophosphatase"/>
    <property type="match status" value="1"/>
</dbReference>
<keyword evidence="4" id="KW-0479">Metal-binding</keyword>
<dbReference type="InterPro" id="IPR036649">
    <property type="entry name" value="Pyrophosphatase_sf"/>
</dbReference>
<evidence type="ECO:0000313" key="9">
    <source>
        <dbReference type="EMBL" id="MCD7459747.1"/>
    </source>
</evidence>
<dbReference type="Gene3D" id="3.40.50.300">
    <property type="entry name" value="P-loop containing nucleotide triphosphate hydrolases"/>
    <property type="match status" value="1"/>
</dbReference>
<keyword evidence="6" id="KW-0460">Magnesium</keyword>
<protein>
    <recommendedName>
        <fullName evidence="3">inorganic diphosphatase</fullName>
        <ecNumber evidence="3">3.6.1.1</ecNumber>
    </recommendedName>
</protein>
<evidence type="ECO:0000256" key="2">
    <source>
        <dbReference type="ARBA" id="ARBA00006220"/>
    </source>
</evidence>
<dbReference type="SUPFAM" id="SSF50324">
    <property type="entry name" value="Inorganic pyrophosphatase"/>
    <property type="match status" value="1"/>
</dbReference>
<reference evidence="9 10" key="1">
    <citation type="journal article" date="2021" name="BMC Genomics">
        <title>Datura genome reveals duplications of psychoactive alkaloid biosynthetic genes and high mutation rate following tissue culture.</title>
        <authorList>
            <person name="Rajewski A."/>
            <person name="Carter-House D."/>
            <person name="Stajich J."/>
            <person name="Litt A."/>
        </authorList>
    </citation>
    <scope>NUCLEOTIDE SEQUENCE [LARGE SCALE GENOMIC DNA]</scope>
    <source>
        <strain evidence="9">AR-01</strain>
    </source>
</reference>
<dbReference type="InterPro" id="IPR008162">
    <property type="entry name" value="Pyrophosphatase"/>
</dbReference>
<dbReference type="HAMAP" id="MF_00209">
    <property type="entry name" value="Inorganic_PPase"/>
    <property type="match status" value="1"/>
</dbReference>
<feature type="region of interest" description="Disordered" evidence="8">
    <location>
        <begin position="170"/>
        <end position="247"/>
    </location>
</feature>
<evidence type="ECO:0000313" key="10">
    <source>
        <dbReference type="Proteomes" id="UP000823775"/>
    </source>
</evidence>
<dbReference type="PANTHER" id="PTHR10286">
    <property type="entry name" value="INORGANIC PYROPHOSPHATASE"/>
    <property type="match status" value="1"/>
</dbReference>
<comment type="similarity">
    <text evidence="2">Belongs to the PPase family.</text>
</comment>
<dbReference type="EMBL" id="JACEIK010000608">
    <property type="protein sequence ID" value="MCD7459747.1"/>
    <property type="molecule type" value="Genomic_DNA"/>
</dbReference>
<feature type="compositionally biased region" description="Polar residues" evidence="8">
    <location>
        <begin position="171"/>
        <end position="180"/>
    </location>
</feature>
<evidence type="ECO:0000256" key="7">
    <source>
        <dbReference type="ARBA" id="ARBA00047820"/>
    </source>
</evidence>
<feature type="region of interest" description="Disordered" evidence="8">
    <location>
        <begin position="345"/>
        <end position="365"/>
    </location>
</feature>
<accession>A0ABS8SLK8</accession>
<dbReference type="Gene3D" id="1.20.272.10">
    <property type="match status" value="1"/>
</dbReference>
<dbReference type="SUPFAM" id="SSF48019">
    <property type="entry name" value="post-AAA+ oligomerization domain-like"/>
    <property type="match status" value="1"/>
</dbReference>
<comment type="caution">
    <text evidence="9">The sequence shown here is derived from an EMBL/GenBank/DDBJ whole genome shotgun (WGS) entry which is preliminary data.</text>
</comment>
<dbReference type="SUPFAM" id="SSF52540">
    <property type="entry name" value="P-loop containing nucleoside triphosphate hydrolases"/>
    <property type="match status" value="1"/>
</dbReference>
<evidence type="ECO:0000256" key="4">
    <source>
        <dbReference type="ARBA" id="ARBA00022723"/>
    </source>
</evidence>
<organism evidence="9 10">
    <name type="scientific">Datura stramonium</name>
    <name type="common">Jimsonweed</name>
    <name type="synonym">Common thornapple</name>
    <dbReference type="NCBI Taxonomy" id="4076"/>
    <lineage>
        <taxon>Eukaryota</taxon>
        <taxon>Viridiplantae</taxon>
        <taxon>Streptophyta</taxon>
        <taxon>Embryophyta</taxon>
        <taxon>Tracheophyta</taxon>
        <taxon>Spermatophyta</taxon>
        <taxon>Magnoliopsida</taxon>
        <taxon>eudicotyledons</taxon>
        <taxon>Gunneridae</taxon>
        <taxon>Pentapetalae</taxon>
        <taxon>asterids</taxon>
        <taxon>lamiids</taxon>
        <taxon>Solanales</taxon>
        <taxon>Solanaceae</taxon>
        <taxon>Solanoideae</taxon>
        <taxon>Datureae</taxon>
        <taxon>Datura</taxon>
    </lineage>
</organism>
<keyword evidence="5" id="KW-0378">Hydrolase</keyword>